<keyword evidence="5" id="KW-1185">Reference proteome</keyword>
<sequence>MGELEAVIDVTESVLDRLESNDDVAYAEVGGVARRATDAVVTAEEVRSASDVAETGVWWRLFADGAADYRYTTSFDANHLDTLVEKSVRSGRLLGQETPAKYDRGTVHRATHPGWARRPVESGHSTDEESLDAIDAAEKAETVGTALERAVADLDAERTRATYRDETVESVLLTTTGSAVNTTVERASVEPTVVPETGTKRGGHVGATTGAAFLDSLSERLANVVGRAADAESASALPSRTPEPGRRTVAVGPRAAAELFHHLAHYLEIDAVYFGSSPYRIGDRIGPDALSMADEVPAGSWAARAYDAEGRPTQSASLVAGGVVRNHVYDSAAAIREEAFPAGNLVPSLGFDRPPRVHARHLRVESGTATASERRSGATASVERVGSPHVVNEATRTKRTSGMPPSLLYARDIGETTPAEFDAEASNQRLRFPVVEGYALDGGERVARLSDAALEVELADFETLDAFGARTETVTGTCTKHKSTLPYAVTAPGVRLSARVLRE</sequence>
<dbReference type="GO" id="GO:0005829">
    <property type="term" value="C:cytosol"/>
    <property type="evidence" value="ECO:0007669"/>
    <property type="project" value="TreeGrafter"/>
</dbReference>
<dbReference type="GeneID" id="72189647"/>
<dbReference type="Pfam" id="PF19289">
    <property type="entry name" value="PmbA_TldD_3rd"/>
    <property type="match status" value="1"/>
</dbReference>
<dbReference type="KEGG" id="haxz:M0R88_07290"/>
<dbReference type="GO" id="GO:0006508">
    <property type="term" value="P:proteolysis"/>
    <property type="evidence" value="ECO:0007669"/>
    <property type="project" value="InterPro"/>
</dbReference>
<comment type="similarity">
    <text evidence="1">Belongs to the peptidase U62 family.</text>
</comment>
<dbReference type="PANTHER" id="PTHR30624:SF4">
    <property type="entry name" value="METALLOPROTEASE TLDD"/>
    <property type="match status" value="1"/>
</dbReference>
<dbReference type="SUPFAM" id="SSF111283">
    <property type="entry name" value="Putative modulator of DNA gyrase, PmbA/TldD"/>
    <property type="match status" value="1"/>
</dbReference>
<dbReference type="InterPro" id="IPR035068">
    <property type="entry name" value="TldD/PmbA_N"/>
</dbReference>
<evidence type="ECO:0000259" key="3">
    <source>
        <dbReference type="Pfam" id="PF19289"/>
    </source>
</evidence>
<dbReference type="InterPro" id="IPR036059">
    <property type="entry name" value="TldD/PmbA_sf"/>
</dbReference>
<evidence type="ECO:0000256" key="1">
    <source>
        <dbReference type="ARBA" id="ARBA00005836"/>
    </source>
</evidence>
<dbReference type="InterPro" id="IPR051463">
    <property type="entry name" value="Peptidase_U62_metallo"/>
</dbReference>
<dbReference type="EMBL" id="CP096658">
    <property type="protein sequence ID" value="UPW01891.1"/>
    <property type="molecule type" value="Genomic_DNA"/>
</dbReference>
<evidence type="ECO:0000313" key="5">
    <source>
        <dbReference type="Proteomes" id="UP000830434"/>
    </source>
</evidence>
<dbReference type="Gene3D" id="3.30.2290.10">
    <property type="entry name" value="PmbA/TldD superfamily"/>
    <property type="match status" value="1"/>
</dbReference>
<accession>A0A8U0IMR2</accession>
<gene>
    <name evidence="4" type="ORF">M0R88_07290</name>
</gene>
<dbReference type="AlphaFoldDB" id="A0A8U0IMR2"/>
<dbReference type="Proteomes" id="UP000830434">
    <property type="component" value="Chromosome"/>
</dbReference>
<reference evidence="4" key="1">
    <citation type="submission" date="2022-04" db="EMBL/GenBank/DDBJ databases">
        <title>Diverse halophilic archaea isolated from saline environments.</title>
        <authorList>
            <person name="Cui H.-L."/>
        </authorList>
    </citation>
    <scope>NUCLEOTIDE SEQUENCE</scope>
    <source>
        <strain evidence="4">XZYJT40</strain>
    </source>
</reference>
<proteinExistence type="inferred from homology"/>
<feature type="domain" description="Metalloprotease TldD/E C-terminal" evidence="3">
    <location>
        <begin position="245"/>
        <end position="373"/>
    </location>
</feature>
<dbReference type="GO" id="GO:0008237">
    <property type="term" value="F:metallopeptidase activity"/>
    <property type="evidence" value="ECO:0007669"/>
    <property type="project" value="InterPro"/>
</dbReference>
<dbReference type="PANTHER" id="PTHR30624">
    <property type="entry name" value="UNCHARACTERIZED PROTEIN TLDD AND PMBA"/>
    <property type="match status" value="1"/>
</dbReference>
<evidence type="ECO:0000256" key="2">
    <source>
        <dbReference type="SAM" id="MobiDB-lite"/>
    </source>
</evidence>
<feature type="region of interest" description="Disordered" evidence="2">
    <location>
        <begin position="365"/>
        <end position="386"/>
    </location>
</feature>
<name>A0A8U0IMR2_9EURY</name>
<dbReference type="RefSeq" id="WP_248656278.1">
    <property type="nucleotide sequence ID" value="NZ_CP096658.1"/>
</dbReference>
<protein>
    <submittedName>
        <fullName evidence="4">Metallopeptidase TldD-related protein</fullName>
    </submittedName>
</protein>
<evidence type="ECO:0000313" key="4">
    <source>
        <dbReference type="EMBL" id="UPW01891.1"/>
    </source>
</evidence>
<organism evidence="4 5">
    <name type="scientific">Halorussus gelatinilyticus</name>
    <dbReference type="NCBI Taxonomy" id="2937524"/>
    <lineage>
        <taxon>Archaea</taxon>
        <taxon>Methanobacteriati</taxon>
        <taxon>Methanobacteriota</taxon>
        <taxon>Stenosarchaea group</taxon>
        <taxon>Halobacteria</taxon>
        <taxon>Halobacteriales</taxon>
        <taxon>Haladaptataceae</taxon>
        <taxon>Halorussus</taxon>
    </lineage>
</organism>
<dbReference type="InterPro" id="IPR045569">
    <property type="entry name" value="Metalloprtase-TldD/E_C"/>
</dbReference>